<dbReference type="AlphaFoldDB" id="A0A5C2SC80"/>
<evidence type="ECO:0000313" key="2">
    <source>
        <dbReference type="Proteomes" id="UP000313359"/>
    </source>
</evidence>
<dbReference type="OrthoDB" id="338614at2759"/>
<dbReference type="Proteomes" id="UP000313359">
    <property type="component" value="Unassembled WGS sequence"/>
</dbReference>
<keyword evidence="2" id="KW-1185">Reference proteome</keyword>
<sequence length="62" mass="7009">MHPETAWGCVSVLCWRDVKLPPGECKSHLGKLSVRVVDLAPMMDPRRPAGQAINLNLKLMRW</sequence>
<reference evidence="1" key="1">
    <citation type="journal article" date="2018" name="Genome Biol. Evol.">
        <title>Genomics and development of Lentinus tigrinus, a white-rot wood-decaying mushroom with dimorphic fruiting bodies.</title>
        <authorList>
            <person name="Wu B."/>
            <person name="Xu Z."/>
            <person name="Knudson A."/>
            <person name="Carlson A."/>
            <person name="Chen N."/>
            <person name="Kovaka S."/>
            <person name="LaButti K."/>
            <person name="Lipzen A."/>
            <person name="Pennachio C."/>
            <person name="Riley R."/>
            <person name="Schakwitz W."/>
            <person name="Umezawa K."/>
            <person name="Ohm R.A."/>
            <person name="Grigoriev I.V."/>
            <person name="Nagy L.G."/>
            <person name="Gibbons J."/>
            <person name="Hibbett D."/>
        </authorList>
    </citation>
    <scope>NUCLEOTIDE SEQUENCE [LARGE SCALE GENOMIC DNA]</scope>
    <source>
        <strain evidence="1">ALCF2SS1-6</strain>
    </source>
</reference>
<proteinExistence type="predicted"/>
<accession>A0A5C2SC80</accession>
<dbReference type="EMBL" id="ML122264">
    <property type="protein sequence ID" value="RPD60878.1"/>
    <property type="molecule type" value="Genomic_DNA"/>
</dbReference>
<protein>
    <submittedName>
        <fullName evidence="1">Uncharacterized protein</fullName>
    </submittedName>
</protein>
<name>A0A5C2SC80_9APHY</name>
<evidence type="ECO:0000313" key="1">
    <source>
        <dbReference type="EMBL" id="RPD60878.1"/>
    </source>
</evidence>
<organism evidence="1 2">
    <name type="scientific">Lentinus tigrinus ALCF2SS1-6</name>
    <dbReference type="NCBI Taxonomy" id="1328759"/>
    <lineage>
        <taxon>Eukaryota</taxon>
        <taxon>Fungi</taxon>
        <taxon>Dikarya</taxon>
        <taxon>Basidiomycota</taxon>
        <taxon>Agaricomycotina</taxon>
        <taxon>Agaricomycetes</taxon>
        <taxon>Polyporales</taxon>
        <taxon>Polyporaceae</taxon>
        <taxon>Lentinus</taxon>
    </lineage>
</organism>
<gene>
    <name evidence="1" type="ORF">L227DRAFT_610958</name>
</gene>